<keyword evidence="1" id="KW-0812">Transmembrane</keyword>
<dbReference type="Proteomes" id="UP000248079">
    <property type="component" value="Unassembled WGS sequence"/>
</dbReference>
<keyword evidence="1" id="KW-1133">Transmembrane helix</keyword>
<dbReference type="AlphaFoldDB" id="A0A2V3ZW17"/>
<name>A0A2V3ZW17_9BACT</name>
<dbReference type="EMBL" id="QFLI01000010">
    <property type="protein sequence ID" value="PXX97163.1"/>
    <property type="molecule type" value="Genomic_DNA"/>
</dbReference>
<feature type="transmembrane region" description="Helical" evidence="1">
    <location>
        <begin position="12"/>
        <end position="32"/>
    </location>
</feature>
<comment type="caution">
    <text evidence="2">The sequence shown here is derived from an EMBL/GenBank/DDBJ whole genome shotgun (WGS) entry which is preliminary data.</text>
</comment>
<organism evidence="2 3">
    <name type="scientific">Marinifilum breve</name>
    <dbReference type="NCBI Taxonomy" id="2184082"/>
    <lineage>
        <taxon>Bacteria</taxon>
        <taxon>Pseudomonadati</taxon>
        <taxon>Bacteroidota</taxon>
        <taxon>Bacteroidia</taxon>
        <taxon>Marinilabiliales</taxon>
        <taxon>Marinifilaceae</taxon>
    </lineage>
</organism>
<evidence type="ECO:0000256" key="1">
    <source>
        <dbReference type="SAM" id="Phobius"/>
    </source>
</evidence>
<proteinExistence type="predicted"/>
<sequence length="125" mass="14016">MSNSTFLKVHSSIYAIFAIGLFFFPKLIWPNYGVQLNDQYSTFLSQHNSIFLGGIAIIGFLFKDAETKSLTAQKLFKGLMLTNVLGVLITLYAGFTKIFVGFGWSDPIFFALLAILSFIKLKDNQ</sequence>
<reference evidence="2 3" key="1">
    <citation type="submission" date="2018-05" db="EMBL/GenBank/DDBJ databases">
        <title>Marinifilum breve JC075T sp. nov., a marine bacterium isolated from Yongle Blue Hole in the South China Sea.</title>
        <authorList>
            <person name="Fu T."/>
        </authorList>
    </citation>
    <scope>NUCLEOTIDE SEQUENCE [LARGE SCALE GENOMIC DNA]</scope>
    <source>
        <strain evidence="2 3">JC075</strain>
    </source>
</reference>
<accession>A0A2V3ZW17</accession>
<feature type="transmembrane region" description="Helical" evidence="1">
    <location>
        <begin position="75"/>
        <end position="95"/>
    </location>
</feature>
<gene>
    <name evidence="2" type="ORF">DF185_18955</name>
</gene>
<feature type="transmembrane region" description="Helical" evidence="1">
    <location>
        <begin position="101"/>
        <end position="119"/>
    </location>
</feature>
<keyword evidence="1" id="KW-0472">Membrane</keyword>
<keyword evidence="3" id="KW-1185">Reference proteome</keyword>
<dbReference type="OrthoDB" id="1162181at2"/>
<protein>
    <submittedName>
        <fullName evidence="2">Uncharacterized protein</fullName>
    </submittedName>
</protein>
<feature type="transmembrane region" description="Helical" evidence="1">
    <location>
        <begin position="44"/>
        <end position="63"/>
    </location>
</feature>
<evidence type="ECO:0000313" key="2">
    <source>
        <dbReference type="EMBL" id="PXX97163.1"/>
    </source>
</evidence>
<evidence type="ECO:0000313" key="3">
    <source>
        <dbReference type="Proteomes" id="UP000248079"/>
    </source>
</evidence>